<feature type="transmembrane region" description="Helical" evidence="12">
    <location>
        <begin position="188"/>
        <end position="212"/>
    </location>
</feature>
<keyword evidence="3" id="KW-0633">Potassium transport</keyword>
<keyword evidence="9" id="KW-0406">Ion transport</keyword>
<keyword evidence="10 12" id="KW-0472">Membrane</keyword>
<dbReference type="Proteomes" id="UP000076079">
    <property type="component" value="Chromosome"/>
</dbReference>
<dbReference type="PANTHER" id="PTHR11537:SF254">
    <property type="entry name" value="POTASSIUM VOLTAGE-GATED CHANNEL PROTEIN SHAB"/>
    <property type="match status" value="1"/>
</dbReference>
<keyword evidence="2" id="KW-0813">Transport</keyword>
<dbReference type="PANTHER" id="PTHR11537">
    <property type="entry name" value="VOLTAGE-GATED POTASSIUM CHANNEL"/>
    <property type="match status" value="1"/>
</dbReference>
<dbReference type="AlphaFoldDB" id="A0A143PLW2"/>
<dbReference type="InterPro" id="IPR005821">
    <property type="entry name" value="Ion_trans_dom"/>
</dbReference>
<evidence type="ECO:0000256" key="7">
    <source>
        <dbReference type="ARBA" id="ARBA00022958"/>
    </source>
</evidence>
<dbReference type="EMBL" id="CP015136">
    <property type="protein sequence ID" value="AMY08769.1"/>
    <property type="molecule type" value="Genomic_DNA"/>
</dbReference>
<protein>
    <submittedName>
        <fullName evidence="14">K+ channel</fullName>
    </submittedName>
</protein>
<feature type="domain" description="Ion transport" evidence="13">
    <location>
        <begin position="11"/>
        <end position="208"/>
    </location>
</feature>
<dbReference type="InterPro" id="IPR027359">
    <property type="entry name" value="Volt_channel_dom_sf"/>
</dbReference>
<dbReference type="Pfam" id="PF00520">
    <property type="entry name" value="Ion_trans"/>
    <property type="match status" value="1"/>
</dbReference>
<feature type="transmembrane region" description="Helical" evidence="12">
    <location>
        <begin position="127"/>
        <end position="149"/>
    </location>
</feature>
<evidence type="ECO:0000259" key="13">
    <source>
        <dbReference type="Pfam" id="PF00520"/>
    </source>
</evidence>
<dbReference type="Gene3D" id="1.10.287.70">
    <property type="match status" value="1"/>
</dbReference>
<evidence type="ECO:0000256" key="12">
    <source>
        <dbReference type="SAM" id="Phobius"/>
    </source>
</evidence>
<gene>
    <name evidence="14" type="primary">kcsA</name>
    <name evidence="14" type="ORF">LuPra_01974</name>
</gene>
<reference evidence="14 15" key="1">
    <citation type="journal article" date="2016" name="Genome Announc.">
        <title>First Complete Genome Sequence of a Subdivision 6 Acidobacterium Strain.</title>
        <authorList>
            <person name="Huang S."/>
            <person name="Vieira S."/>
            <person name="Bunk B."/>
            <person name="Riedel T."/>
            <person name="Sproer C."/>
            <person name="Overmann J."/>
        </authorList>
    </citation>
    <scope>NUCLEOTIDE SEQUENCE [LARGE SCALE GENOMIC DNA]</scope>
    <source>
        <strain evidence="15">DSM 100886 HEG_-6_39</strain>
    </source>
</reference>
<dbReference type="GO" id="GO:0005249">
    <property type="term" value="F:voltage-gated potassium channel activity"/>
    <property type="evidence" value="ECO:0007669"/>
    <property type="project" value="InterPro"/>
</dbReference>
<comment type="subcellular location">
    <subcellularLocation>
        <location evidence="1">Membrane</location>
        <topology evidence="1">Multi-pass membrane protein</topology>
    </subcellularLocation>
</comment>
<organism evidence="14 15">
    <name type="scientific">Luteitalea pratensis</name>
    <dbReference type="NCBI Taxonomy" id="1855912"/>
    <lineage>
        <taxon>Bacteria</taxon>
        <taxon>Pseudomonadati</taxon>
        <taxon>Acidobacteriota</taxon>
        <taxon>Vicinamibacteria</taxon>
        <taxon>Vicinamibacterales</taxon>
        <taxon>Vicinamibacteraceae</taxon>
        <taxon>Luteitalea</taxon>
    </lineage>
</organism>
<evidence type="ECO:0000256" key="1">
    <source>
        <dbReference type="ARBA" id="ARBA00004141"/>
    </source>
</evidence>
<dbReference type="Gene3D" id="1.20.120.350">
    <property type="entry name" value="Voltage-gated potassium channels. Chain C"/>
    <property type="match status" value="1"/>
</dbReference>
<dbReference type="GO" id="GO:0001508">
    <property type="term" value="P:action potential"/>
    <property type="evidence" value="ECO:0007669"/>
    <property type="project" value="TreeGrafter"/>
</dbReference>
<dbReference type="SUPFAM" id="SSF81324">
    <property type="entry name" value="Voltage-gated potassium channels"/>
    <property type="match status" value="1"/>
</dbReference>
<keyword evidence="11 14" id="KW-0407">Ion channel</keyword>
<feature type="transmembrane region" description="Helical" evidence="12">
    <location>
        <begin position="46"/>
        <end position="63"/>
    </location>
</feature>
<proteinExistence type="predicted"/>
<dbReference type="STRING" id="1855912.LuPra_01974"/>
<evidence type="ECO:0000313" key="15">
    <source>
        <dbReference type="Proteomes" id="UP000076079"/>
    </source>
</evidence>
<evidence type="ECO:0000256" key="8">
    <source>
        <dbReference type="ARBA" id="ARBA00022989"/>
    </source>
</evidence>
<evidence type="ECO:0000256" key="4">
    <source>
        <dbReference type="ARBA" id="ARBA00022692"/>
    </source>
</evidence>
<keyword evidence="15" id="KW-1185">Reference proteome</keyword>
<evidence type="ECO:0000256" key="6">
    <source>
        <dbReference type="ARBA" id="ARBA00022882"/>
    </source>
</evidence>
<keyword evidence="8 12" id="KW-1133">Transmembrane helix</keyword>
<evidence type="ECO:0000256" key="10">
    <source>
        <dbReference type="ARBA" id="ARBA00023136"/>
    </source>
</evidence>
<reference evidence="15" key="2">
    <citation type="submission" date="2016-04" db="EMBL/GenBank/DDBJ databases">
        <title>First Complete Genome Sequence of a Subdivision 6 Acidobacterium.</title>
        <authorList>
            <person name="Huang S."/>
            <person name="Vieira S."/>
            <person name="Bunk B."/>
            <person name="Riedel T."/>
            <person name="Sproeer C."/>
            <person name="Overmann J."/>
        </authorList>
    </citation>
    <scope>NUCLEOTIDE SEQUENCE [LARGE SCALE GENOMIC DNA]</scope>
    <source>
        <strain evidence="15">DSM 100886 HEG_-6_39</strain>
    </source>
</reference>
<sequence>MPLTMYRPQSPAYQLFMLFLCVATLLGVAIQVVFHPVAQVRGVLQVADTIACGLFFIDFLVTLRRAPDKWRYMYTWGWLDLVSSIPVFDLARWGRAARLARLLRLLRGIKASMVLTEVVLLRRRQSAFLAAGLALLLVVVSASVLILTVEDSTQSNIRSTEDALWWATTTLTTVGYGDRYPVTTEGRIIAAGVMAAGVGLVGVLSGLLAAWFMEPVRTAEQREEDLFELRTLRQEMSELRRLLDQRAGVRDTPEAT</sequence>
<evidence type="ECO:0000256" key="9">
    <source>
        <dbReference type="ARBA" id="ARBA00023065"/>
    </source>
</evidence>
<evidence type="ECO:0000256" key="5">
    <source>
        <dbReference type="ARBA" id="ARBA00022826"/>
    </source>
</evidence>
<accession>A0A143PLW2</accession>
<dbReference type="Gene3D" id="1.20.5.110">
    <property type="match status" value="1"/>
</dbReference>
<dbReference type="KEGG" id="abac:LuPra_01974"/>
<dbReference type="GO" id="GO:0008076">
    <property type="term" value="C:voltage-gated potassium channel complex"/>
    <property type="evidence" value="ECO:0007669"/>
    <property type="project" value="InterPro"/>
</dbReference>
<keyword evidence="5" id="KW-0631">Potassium channel</keyword>
<keyword evidence="4 12" id="KW-0812">Transmembrane</keyword>
<feature type="transmembrane region" description="Helical" evidence="12">
    <location>
        <begin position="12"/>
        <end position="34"/>
    </location>
</feature>
<name>A0A143PLW2_LUTPR</name>
<evidence type="ECO:0000256" key="3">
    <source>
        <dbReference type="ARBA" id="ARBA00022538"/>
    </source>
</evidence>
<keyword evidence="7" id="KW-0630">Potassium</keyword>
<evidence type="ECO:0000256" key="2">
    <source>
        <dbReference type="ARBA" id="ARBA00022448"/>
    </source>
</evidence>
<dbReference type="OrthoDB" id="9810759at2"/>
<evidence type="ECO:0000313" key="14">
    <source>
        <dbReference type="EMBL" id="AMY08769.1"/>
    </source>
</evidence>
<evidence type="ECO:0000256" key="11">
    <source>
        <dbReference type="ARBA" id="ARBA00023303"/>
    </source>
</evidence>
<keyword evidence="6" id="KW-0851">Voltage-gated channel</keyword>
<dbReference type="RefSeq" id="WP_157898957.1">
    <property type="nucleotide sequence ID" value="NZ_CP015136.1"/>
</dbReference>
<dbReference type="InterPro" id="IPR028325">
    <property type="entry name" value="VG_K_chnl"/>
</dbReference>
<dbReference type="PRINTS" id="PR00169">
    <property type="entry name" value="KCHANNEL"/>
</dbReference>